<feature type="compositionally biased region" description="Basic and acidic residues" evidence="1">
    <location>
        <begin position="822"/>
        <end position="845"/>
    </location>
</feature>
<feature type="compositionally biased region" description="Low complexity" evidence="1">
    <location>
        <begin position="707"/>
        <end position="717"/>
    </location>
</feature>
<feature type="compositionally biased region" description="Low complexity" evidence="1">
    <location>
        <begin position="390"/>
        <end position="401"/>
    </location>
</feature>
<feature type="compositionally biased region" description="Low complexity" evidence="1">
    <location>
        <begin position="408"/>
        <end position="417"/>
    </location>
</feature>
<feature type="region of interest" description="Disordered" evidence="1">
    <location>
        <begin position="810"/>
        <end position="952"/>
    </location>
</feature>
<dbReference type="EMBL" id="JASUXU010000021">
    <property type="protein sequence ID" value="KAK0321217.1"/>
    <property type="molecule type" value="Genomic_DNA"/>
</dbReference>
<reference evidence="2" key="1">
    <citation type="submission" date="2021-12" db="EMBL/GenBank/DDBJ databases">
        <title>Black yeast isolated from Biological Soil Crust.</title>
        <authorList>
            <person name="Kurbessoian T."/>
        </authorList>
    </citation>
    <scope>NUCLEOTIDE SEQUENCE</scope>
    <source>
        <strain evidence="2">CCFEE 5208</strain>
    </source>
</reference>
<comment type="caution">
    <text evidence="2">The sequence shown here is derived from an EMBL/GenBank/DDBJ whole genome shotgun (WGS) entry which is preliminary data.</text>
</comment>
<feature type="compositionally biased region" description="Polar residues" evidence="1">
    <location>
        <begin position="891"/>
        <end position="925"/>
    </location>
</feature>
<evidence type="ECO:0000256" key="1">
    <source>
        <dbReference type="SAM" id="MobiDB-lite"/>
    </source>
</evidence>
<feature type="region of interest" description="Disordered" evidence="1">
    <location>
        <begin position="382"/>
        <end position="550"/>
    </location>
</feature>
<name>A0AAN6J993_9PEZI</name>
<dbReference type="AlphaFoldDB" id="A0AAN6J993"/>
<feature type="compositionally biased region" description="Polar residues" evidence="1">
    <location>
        <begin position="179"/>
        <end position="197"/>
    </location>
</feature>
<organism evidence="2 3">
    <name type="scientific">Friedmanniomyces endolithicus</name>
    <dbReference type="NCBI Taxonomy" id="329885"/>
    <lineage>
        <taxon>Eukaryota</taxon>
        <taxon>Fungi</taxon>
        <taxon>Dikarya</taxon>
        <taxon>Ascomycota</taxon>
        <taxon>Pezizomycotina</taxon>
        <taxon>Dothideomycetes</taxon>
        <taxon>Dothideomycetidae</taxon>
        <taxon>Mycosphaerellales</taxon>
        <taxon>Teratosphaeriaceae</taxon>
        <taxon>Friedmanniomyces</taxon>
    </lineage>
</organism>
<feature type="compositionally biased region" description="Polar residues" evidence="1">
    <location>
        <begin position="932"/>
        <end position="945"/>
    </location>
</feature>
<dbReference type="Proteomes" id="UP001168146">
    <property type="component" value="Unassembled WGS sequence"/>
</dbReference>
<feature type="region of interest" description="Disordered" evidence="1">
    <location>
        <begin position="707"/>
        <end position="726"/>
    </location>
</feature>
<evidence type="ECO:0000313" key="2">
    <source>
        <dbReference type="EMBL" id="KAK0321217.1"/>
    </source>
</evidence>
<proteinExistence type="predicted"/>
<protein>
    <recommendedName>
        <fullName evidence="4">Telomere replication protein EST3</fullName>
    </recommendedName>
</protein>
<sequence>MAQSITEWLQAFVVAELEAVLAEHGRSKKTGTLIHELDDRLSDDKSNFRSTVSSPQLTGDYRLQILSVSPSGNPPALQLTDGFCTIRATLSESARSTLESEIEGADPTGDVFSLKGVTVVSTPWGMPEGHVQLAINDLQYHYHLRKKPKQCQPIEETPKVGRLLLEMMSIRNAQIDDTGGSQSEHQSQPKESVTPSRGTLRAEPHTSIARSAASKKRPMPSLANEGFEVEAGVNLAKPSTASQADQSKPVIQQKQVIASTTSPGLLSLLNRSHATNTGTLRSEQAAPACFEPIRELPSNVSAKQMLSSTAKRTTQHATPRSTRRIAYGRQQISDDQQRLLDRKDSWFPALPGQIFPHPNVPIDLLTVWNAEAVLAASSVLDEASRADAKSVTSRSRAVSIRSSEESSDVPSEGSSEVSSEDEELTSSQWPRSSPPASREMLPPDSTIGSEKAGQQRLPHRSPTKPQTVPPHGKVDDVRQGPKSAHRQQLPLPPKPPTRSDGGDGGDGGAIVIKGTQLSANGDEMELDVPRPLQDPQDTLHRRRRSEHYRSAQREKWLEANYSHKTISSLYGTEVHAHYRKTYPDDPVTRSEMLTVMTKVFPSYEEPPNQSIRWKEETGSAGTQPQSEAIPERPVAARRQEWFKANCVYRYDEDPQNASLAQVFQAYRDTHPHEDHHAASTTQLLSDVEAAFPALNEKPQHGIKLRRSLASSKKASASQTSPRSIPEVRHDVQLPSREARVAQHRKWLEVNCLYRHEKSAHIQDMASVFGNFNATFPGEVQAEVFGELVKDVFPGYRGTLENGIKLNFDAMGPASTARPQHGTSKDVRKTQHSADENEADDKHSDEEQMVPASTSQPGRWPTAKSQAPPVSREETSSAPSVAPRARPPTVEPGSSSTPRAQLSTLKSENAMTEPSARPQSADSASASLRDKQQLPTDHTAPAQSLGPSMRNVKPNAEPVCLPTINGTHTTKETGHPLNAGGARKTPRHEGSDPQPGTQDIDFTHKASTTAFEDFFQVWKSLKPGGAFVKPPPGGRSRPTIVRRVDILGWDV</sequence>
<feature type="region of interest" description="Disordered" evidence="1">
    <location>
        <begin position="966"/>
        <end position="997"/>
    </location>
</feature>
<evidence type="ECO:0000313" key="3">
    <source>
        <dbReference type="Proteomes" id="UP001168146"/>
    </source>
</evidence>
<feature type="region of interest" description="Disordered" evidence="1">
    <location>
        <begin position="176"/>
        <end position="220"/>
    </location>
</feature>
<evidence type="ECO:0008006" key="4">
    <source>
        <dbReference type="Google" id="ProtNLM"/>
    </source>
</evidence>
<accession>A0AAN6J993</accession>
<gene>
    <name evidence="2" type="ORF">LTR82_007669</name>
</gene>